<gene>
    <name evidence="7" type="ORF">MPIPNATIZW_LOCUS1675</name>
</gene>
<keyword evidence="1" id="KW-0479">Metal-binding</keyword>
<keyword evidence="4" id="KW-0469">Meiosis</keyword>
<protein>
    <recommendedName>
        <fullName evidence="6">RING-type domain-containing protein</fullName>
    </recommendedName>
</protein>
<dbReference type="Proteomes" id="UP001314169">
    <property type="component" value="Chromosome 1"/>
</dbReference>
<evidence type="ECO:0000313" key="8">
    <source>
        <dbReference type="Proteomes" id="UP001314169"/>
    </source>
</evidence>
<dbReference type="PROSITE" id="PS00518">
    <property type="entry name" value="ZF_RING_1"/>
    <property type="match status" value="1"/>
</dbReference>
<evidence type="ECO:0000256" key="3">
    <source>
        <dbReference type="ARBA" id="ARBA00022833"/>
    </source>
</evidence>
<evidence type="ECO:0000259" key="6">
    <source>
        <dbReference type="Pfam" id="PF14634"/>
    </source>
</evidence>
<evidence type="ECO:0000256" key="2">
    <source>
        <dbReference type="ARBA" id="ARBA00022771"/>
    </source>
</evidence>
<dbReference type="PANTHER" id="PTHR22663">
    <property type="entry name" value="RING FINGER PROTEIN NARYA-RELATED"/>
    <property type="match status" value="1"/>
</dbReference>
<accession>A0ABN9Z4U0</accession>
<sequence length="105" mass="11091">MASWVFCNGCFQPPGRASRFSLTSCGHVYCEGCLSRDGPRDPGAVCGHRRPVQEVLQGDLPDSQGPGCPSTRPGHKATAKQGHGPTSLHIPRGLSGQVPGTQKLR</sequence>
<keyword evidence="2" id="KW-0863">Zinc-finger</keyword>
<keyword evidence="8" id="KW-1185">Reference proteome</keyword>
<dbReference type="InterPro" id="IPR017907">
    <property type="entry name" value="Znf_RING_CS"/>
</dbReference>
<feature type="domain" description="RING-type" evidence="6">
    <location>
        <begin position="7"/>
        <end position="42"/>
    </location>
</feature>
<evidence type="ECO:0000256" key="5">
    <source>
        <dbReference type="SAM" id="MobiDB-lite"/>
    </source>
</evidence>
<feature type="region of interest" description="Disordered" evidence="5">
    <location>
        <begin position="57"/>
        <end position="105"/>
    </location>
</feature>
<dbReference type="Pfam" id="PF14634">
    <property type="entry name" value="zf-RING_5"/>
    <property type="match status" value="1"/>
</dbReference>
<dbReference type="SUPFAM" id="SSF57850">
    <property type="entry name" value="RING/U-box"/>
    <property type="match status" value="1"/>
</dbReference>
<evidence type="ECO:0000256" key="4">
    <source>
        <dbReference type="ARBA" id="ARBA00023254"/>
    </source>
</evidence>
<evidence type="ECO:0000313" key="7">
    <source>
        <dbReference type="EMBL" id="CAK6433369.1"/>
    </source>
</evidence>
<dbReference type="InterPro" id="IPR001841">
    <property type="entry name" value="Znf_RING"/>
</dbReference>
<dbReference type="PANTHER" id="PTHR22663:SF21">
    <property type="entry name" value="E3 SUMO-PROTEIN LIGASE RNF212-RELATED"/>
    <property type="match status" value="1"/>
</dbReference>
<reference evidence="7" key="1">
    <citation type="submission" date="2023-12" db="EMBL/GenBank/DDBJ databases">
        <authorList>
            <person name="Brown T."/>
        </authorList>
    </citation>
    <scope>NUCLEOTIDE SEQUENCE</scope>
</reference>
<organism evidence="7 8">
    <name type="scientific">Pipistrellus nathusii</name>
    <name type="common">Nathusius' pipistrelle</name>
    <dbReference type="NCBI Taxonomy" id="59473"/>
    <lineage>
        <taxon>Eukaryota</taxon>
        <taxon>Metazoa</taxon>
        <taxon>Chordata</taxon>
        <taxon>Craniata</taxon>
        <taxon>Vertebrata</taxon>
        <taxon>Euteleostomi</taxon>
        <taxon>Mammalia</taxon>
        <taxon>Eutheria</taxon>
        <taxon>Laurasiatheria</taxon>
        <taxon>Chiroptera</taxon>
        <taxon>Yangochiroptera</taxon>
        <taxon>Vespertilionidae</taxon>
        <taxon>Pipistrellus</taxon>
    </lineage>
</organism>
<evidence type="ECO:0000256" key="1">
    <source>
        <dbReference type="ARBA" id="ARBA00022723"/>
    </source>
</evidence>
<proteinExistence type="predicted"/>
<name>A0ABN9Z4U0_PIPNA</name>
<keyword evidence="3" id="KW-0862">Zinc</keyword>
<dbReference type="InterPro" id="IPR042123">
    <property type="entry name" value="Zip3/RNF212-like"/>
</dbReference>
<dbReference type="EMBL" id="OY882858">
    <property type="protein sequence ID" value="CAK6433369.1"/>
    <property type="molecule type" value="Genomic_DNA"/>
</dbReference>